<dbReference type="InterPro" id="IPR013785">
    <property type="entry name" value="Aldolase_TIM"/>
</dbReference>
<comment type="similarity">
    <text evidence="9 10">Belongs to the TrpA family.</text>
</comment>
<keyword evidence="6 9" id="KW-0057">Aromatic amino acid biosynthesis</keyword>
<dbReference type="UniPathway" id="UPA00035">
    <property type="reaction ID" value="UER00044"/>
</dbReference>
<evidence type="ECO:0000313" key="11">
    <source>
        <dbReference type="EMBL" id="KTC97548.1"/>
    </source>
</evidence>
<sequence length="267" mass="29709">MNRIDACLERLQRSNKKVLSPYITAGDLQPEKTVALMHALVKAGADILEVGIPFSDPMAEGPVIQAAMERSLHNGTTLKTVLQYVTAFRQQDTVTPIILMGYVNPVEMYGYERFAREAKAAGVDGTILVDLPPEESVDVAKIWRETGLYMIYLCSPTTSDERMERINQFAQGYLYYVSLKGVTGASSFALDEVKKHYQHRQSQTRLPLMVGFGIKTADMAAQVAGFADGVIVGAALVERLFDSYNRQDDYILQGVTLIEDMRRAIDE</sequence>
<evidence type="ECO:0000256" key="9">
    <source>
        <dbReference type="HAMAP-Rule" id="MF_00131"/>
    </source>
</evidence>
<evidence type="ECO:0000256" key="8">
    <source>
        <dbReference type="ARBA" id="ARBA00049047"/>
    </source>
</evidence>
<dbReference type="PATRIC" id="fig|448.7.peg.1448"/>
<reference evidence="11 12" key="1">
    <citation type="submission" date="2015-11" db="EMBL/GenBank/DDBJ databases">
        <title>Genomic analysis of 38 Legionella species identifies large and diverse effector repertoires.</title>
        <authorList>
            <person name="Burstein D."/>
            <person name="Amaro F."/>
            <person name="Zusman T."/>
            <person name="Lifshitz Z."/>
            <person name="Cohen O."/>
            <person name="Gilbert J.A."/>
            <person name="Pupko T."/>
            <person name="Shuman H.A."/>
            <person name="Segal G."/>
        </authorList>
    </citation>
    <scope>NUCLEOTIDE SEQUENCE [LARGE SCALE GENOMIC DNA]</scope>
    <source>
        <strain evidence="11 12">SE-32A-C8</strain>
    </source>
</reference>
<comment type="function">
    <text evidence="1 9">The alpha subunit is responsible for the aldol cleavage of indoleglycerol phosphate to indole and glyceraldehyde 3-phosphate.</text>
</comment>
<evidence type="ECO:0000256" key="4">
    <source>
        <dbReference type="ARBA" id="ARBA00022605"/>
    </source>
</evidence>
<proteinExistence type="inferred from homology"/>
<evidence type="ECO:0000256" key="5">
    <source>
        <dbReference type="ARBA" id="ARBA00022822"/>
    </source>
</evidence>
<dbReference type="CDD" id="cd04724">
    <property type="entry name" value="Tryptophan_synthase_alpha"/>
    <property type="match status" value="1"/>
</dbReference>
<feature type="active site" description="Proton acceptor" evidence="9">
    <location>
        <position position="49"/>
    </location>
</feature>
<dbReference type="GO" id="GO:0005829">
    <property type="term" value="C:cytosol"/>
    <property type="evidence" value="ECO:0007669"/>
    <property type="project" value="TreeGrafter"/>
</dbReference>
<dbReference type="PANTHER" id="PTHR43406">
    <property type="entry name" value="TRYPTOPHAN SYNTHASE, ALPHA CHAIN"/>
    <property type="match status" value="1"/>
</dbReference>
<dbReference type="SUPFAM" id="SSF51366">
    <property type="entry name" value="Ribulose-phoshate binding barrel"/>
    <property type="match status" value="1"/>
</dbReference>
<dbReference type="AlphaFoldDB" id="A0A0W0TPQ2"/>
<dbReference type="InterPro" id="IPR011060">
    <property type="entry name" value="RibuloseP-bd_barrel"/>
</dbReference>
<feature type="active site" description="Proton acceptor" evidence="9">
    <location>
        <position position="60"/>
    </location>
</feature>
<gene>
    <name evidence="9 11" type="primary">trpA</name>
    <name evidence="11" type="ORF">Lery_1387</name>
</gene>
<dbReference type="FunFam" id="3.20.20.70:FF:000037">
    <property type="entry name" value="Tryptophan synthase alpha chain"/>
    <property type="match status" value="1"/>
</dbReference>
<evidence type="ECO:0000256" key="1">
    <source>
        <dbReference type="ARBA" id="ARBA00003365"/>
    </source>
</evidence>
<evidence type="ECO:0000256" key="10">
    <source>
        <dbReference type="RuleBase" id="RU003662"/>
    </source>
</evidence>
<dbReference type="PANTHER" id="PTHR43406:SF1">
    <property type="entry name" value="TRYPTOPHAN SYNTHASE ALPHA CHAIN, CHLOROPLASTIC"/>
    <property type="match status" value="1"/>
</dbReference>
<dbReference type="EC" id="4.2.1.20" evidence="9"/>
<comment type="catalytic activity">
    <reaction evidence="8 9">
        <text>(1S,2R)-1-C-(indol-3-yl)glycerol 3-phosphate + L-serine = D-glyceraldehyde 3-phosphate + L-tryptophan + H2O</text>
        <dbReference type="Rhea" id="RHEA:10532"/>
        <dbReference type="ChEBI" id="CHEBI:15377"/>
        <dbReference type="ChEBI" id="CHEBI:33384"/>
        <dbReference type="ChEBI" id="CHEBI:57912"/>
        <dbReference type="ChEBI" id="CHEBI:58866"/>
        <dbReference type="ChEBI" id="CHEBI:59776"/>
        <dbReference type="EC" id="4.2.1.20"/>
    </reaction>
</comment>
<keyword evidence="7 9" id="KW-0456">Lyase</keyword>
<evidence type="ECO:0000256" key="6">
    <source>
        <dbReference type="ARBA" id="ARBA00023141"/>
    </source>
</evidence>
<keyword evidence="4 9" id="KW-0028">Amino-acid biosynthesis</keyword>
<comment type="subunit">
    <text evidence="3 9">Tetramer of two alpha and two beta chains.</text>
</comment>
<dbReference type="InterPro" id="IPR018204">
    <property type="entry name" value="Trp_synthase_alpha_AS"/>
</dbReference>
<dbReference type="OrthoDB" id="9804578at2"/>
<dbReference type="InterPro" id="IPR002028">
    <property type="entry name" value="Trp_synthase_suA"/>
</dbReference>
<comment type="pathway">
    <text evidence="2 9">Amino-acid biosynthesis; L-tryptophan biosynthesis; L-tryptophan from chorismate: step 5/5.</text>
</comment>
<dbReference type="RefSeq" id="WP_058526543.1">
    <property type="nucleotide sequence ID" value="NZ_CAAAHY010000027.1"/>
</dbReference>
<comment type="caution">
    <text evidence="11">The sequence shown here is derived from an EMBL/GenBank/DDBJ whole genome shotgun (WGS) entry which is preliminary data.</text>
</comment>
<protein>
    <recommendedName>
        <fullName evidence="9">Tryptophan synthase alpha chain</fullName>
        <ecNumber evidence="9">4.2.1.20</ecNumber>
    </recommendedName>
</protein>
<evidence type="ECO:0000256" key="3">
    <source>
        <dbReference type="ARBA" id="ARBA00011270"/>
    </source>
</evidence>
<dbReference type="GO" id="GO:0004834">
    <property type="term" value="F:tryptophan synthase activity"/>
    <property type="evidence" value="ECO:0007669"/>
    <property type="project" value="UniProtKB-UniRule"/>
</dbReference>
<dbReference type="Proteomes" id="UP000054773">
    <property type="component" value="Unassembled WGS sequence"/>
</dbReference>
<dbReference type="Pfam" id="PF00290">
    <property type="entry name" value="Trp_syntA"/>
    <property type="match status" value="1"/>
</dbReference>
<evidence type="ECO:0000313" key="12">
    <source>
        <dbReference type="Proteomes" id="UP000054773"/>
    </source>
</evidence>
<dbReference type="HAMAP" id="MF_00131">
    <property type="entry name" value="Trp_synth_alpha"/>
    <property type="match status" value="1"/>
</dbReference>
<keyword evidence="12" id="KW-1185">Reference proteome</keyword>
<name>A0A0W0TPQ2_LEGER</name>
<dbReference type="NCBIfam" id="TIGR00262">
    <property type="entry name" value="trpA"/>
    <property type="match status" value="1"/>
</dbReference>
<dbReference type="STRING" id="448.Lery_1387"/>
<accession>A0A0W0TPQ2</accession>
<dbReference type="PROSITE" id="PS00167">
    <property type="entry name" value="TRP_SYNTHASE_ALPHA"/>
    <property type="match status" value="1"/>
</dbReference>
<organism evidence="11 12">
    <name type="scientific">Legionella erythra</name>
    <dbReference type="NCBI Taxonomy" id="448"/>
    <lineage>
        <taxon>Bacteria</taxon>
        <taxon>Pseudomonadati</taxon>
        <taxon>Pseudomonadota</taxon>
        <taxon>Gammaproteobacteria</taxon>
        <taxon>Legionellales</taxon>
        <taxon>Legionellaceae</taxon>
        <taxon>Legionella</taxon>
    </lineage>
</organism>
<evidence type="ECO:0000256" key="2">
    <source>
        <dbReference type="ARBA" id="ARBA00004733"/>
    </source>
</evidence>
<evidence type="ECO:0000256" key="7">
    <source>
        <dbReference type="ARBA" id="ARBA00023239"/>
    </source>
</evidence>
<dbReference type="EMBL" id="LNYA01000024">
    <property type="protein sequence ID" value="KTC97548.1"/>
    <property type="molecule type" value="Genomic_DNA"/>
</dbReference>
<keyword evidence="5 9" id="KW-0822">Tryptophan biosynthesis</keyword>
<dbReference type="Gene3D" id="3.20.20.70">
    <property type="entry name" value="Aldolase class I"/>
    <property type="match status" value="1"/>
</dbReference>